<dbReference type="FunFam" id="3.30.930.10:FF:000002">
    <property type="entry name" value="Threonine--tRNA ligase"/>
    <property type="match status" value="1"/>
</dbReference>
<dbReference type="PANTHER" id="PTHR11451:SF56">
    <property type="entry name" value="THREONINE--TRNA LIGASE 1"/>
    <property type="match status" value="1"/>
</dbReference>
<reference evidence="16 17" key="1">
    <citation type="submission" date="2016-02" db="EMBL/GenBank/DDBJ databases">
        <authorList>
            <person name="Wen L."/>
            <person name="He K."/>
            <person name="Yang H."/>
        </authorList>
    </citation>
    <scope>NUCLEOTIDE SEQUENCE [LARGE SCALE GENOMIC DNA]</scope>
    <source>
        <strain evidence="16 17">DSM 22607</strain>
    </source>
</reference>
<dbReference type="SMR" id="A0A136Q1N1"/>
<evidence type="ECO:0000256" key="3">
    <source>
        <dbReference type="ARBA" id="ARBA00022555"/>
    </source>
</evidence>
<dbReference type="InterPro" id="IPR002314">
    <property type="entry name" value="aa-tRNA-synt_IIb"/>
</dbReference>
<dbReference type="OrthoDB" id="9802304at2"/>
<dbReference type="CDD" id="cd00771">
    <property type="entry name" value="ThrRS_core"/>
    <property type="match status" value="1"/>
</dbReference>
<keyword evidence="4 13" id="KW-0436">Ligase</keyword>
<dbReference type="InterPro" id="IPR018163">
    <property type="entry name" value="Thr/Ala-tRNA-synth_IIc_edit"/>
</dbReference>
<dbReference type="FunFam" id="3.40.50.800:FF:000001">
    <property type="entry name" value="Threonine--tRNA ligase"/>
    <property type="match status" value="1"/>
</dbReference>
<dbReference type="GO" id="GO:0006435">
    <property type="term" value="P:threonyl-tRNA aminoacylation"/>
    <property type="evidence" value="ECO:0007669"/>
    <property type="project" value="UniProtKB-UniRule"/>
</dbReference>
<keyword evidence="5 13" id="KW-0479">Metal-binding</keyword>
<evidence type="ECO:0000256" key="2">
    <source>
        <dbReference type="ARBA" id="ARBA00022490"/>
    </source>
</evidence>
<feature type="domain" description="Aminoacyl-transfer RNA synthetases class-II family profile" evidence="14">
    <location>
        <begin position="276"/>
        <end position="541"/>
    </location>
</feature>
<sequence length="645" mass="73763">MKIKLADGNVKEFKDGMTALEIAKELSQKLGKTAVAAKVDGTVTELTTVPTDGTTLEILTFDDEEGRKAVWHTASHVLAQAVKRLYPDAKLAIGPATDNGFYYDFDTEKPFTNEDLAKIEKEMKKIVAENIPLKKYTLPRAEAIQKMKDADEPYKVELIGDLPEDAVLSFYGQGDFTDLCAGPHAVSTGKVKVPKLLRTAGAYWRGNEKNKMLHRIYGTAFPSVQELDAYLKQQKEAEERDHNKLGRELHYFTTSPIVGQGLPLLMPKGAKTIQLLQRFVEDEEERRGYVLTKTPYMAKSDLYKISGHWDHYQDGMFILGDEERGDEVLALRPMTCPFQYTIYNAEHHSYKDLPIRYGETSTLFRNEASGEMHGLIRVRQFTLAEGHIICMPEQLEDEFMGVLDLIKYNMKVLGIENDISYRFSKWDPNNRDKYVGDAEEWERVQDAMRKILDHTGLEYTEEEGEAAFYGPKLDIQFRNVFGKEDTLFTIQIDFSLAERFQMTYVDKDGRKKTPYIIHRSSIGCYERTLAMLIEKYAGALPMWMMSEEVRLLNITEAAAAYCHEYAQRLRSAGLRVTVDDRQEKIGYKIREARNERIPYMLVAGEKEIADGTFAVRRRGEGEIGNMSQDDFLGMAVQQDRDKVIF</sequence>
<dbReference type="GO" id="GO:0005737">
    <property type="term" value="C:cytoplasm"/>
    <property type="evidence" value="ECO:0007669"/>
    <property type="project" value="UniProtKB-SubCell"/>
</dbReference>
<dbReference type="PATRIC" id="fig|626937.4.peg.2643"/>
<evidence type="ECO:0000256" key="4">
    <source>
        <dbReference type="ARBA" id="ARBA00022598"/>
    </source>
</evidence>
<dbReference type="KEGG" id="cmiu:B1H56_07675"/>
<keyword evidence="10 13" id="KW-0648">Protein biosynthesis</keyword>
<dbReference type="FunFam" id="3.30.980.10:FF:000005">
    <property type="entry name" value="Threonyl-tRNA synthetase, mitochondrial"/>
    <property type="match status" value="1"/>
</dbReference>
<dbReference type="AlphaFoldDB" id="A0A136Q1N1"/>
<evidence type="ECO:0000256" key="12">
    <source>
        <dbReference type="ARBA" id="ARBA00049515"/>
    </source>
</evidence>
<dbReference type="GO" id="GO:0004829">
    <property type="term" value="F:threonine-tRNA ligase activity"/>
    <property type="evidence" value="ECO:0007669"/>
    <property type="project" value="UniProtKB-UniRule"/>
</dbReference>
<dbReference type="GO" id="GO:0005524">
    <property type="term" value="F:ATP binding"/>
    <property type="evidence" value="ECO:0007669"/>
    <property type="project" value="UniProtKB-UniRule"/>
</dbReference>
<dbReference type="GO" id="GO:0140096">
    <property type="term" value="F:catalytic activity, acting on a protein"/>
    <property type="evidence" value="ECO:0007669"/>
    <property type="project" value="UniProtKB-ARBA"/>
</dbReference>
<evidence type="ECO:0000259" key="14">
    <source>
        <dbReference type="PROSITE" id="PS50862"/>
    </source>
</evidence>
<evidence type="ECO:0000259" key="15">
    <source>
        <dbReference type="PROSITE" id="PS51880"/>
    </source>
</evidence>
<dbReference type="FunFam" id="3.30.54.20:FF:000002">
    <property type="entry name" value="Threonine--tRNA ligase"/>
    <property type="match status" value="1"/>
</dbReference>
<dbReference type="SUPFAM" id="SSF55681">
    <property type="entry name" value="Class II aaRS and biotin synthetases"/>
    <property type="match status" value="1"/>
</dbReference>
<evidence type="ECO:0000256" key="1">
    <source>
        <dbReference type="ARBA" id="ARBA00008226"/>
    </source>
</evidence>
<dbReference type="Gene3D" id="3.10.20.30">
    <property type="match status" value="1"/>
</dbReference>
<evidence type="ECO:0000256" key="5">
    <source>
        <dbReference type="ARBA" id="ARBA00022723"/>
    </source>
</evidence>
<gene>
    <name evidence="13" type="primary">thrS</name>
    <name evidence="16" type="ORF">HMPREF3293_02682</name>
</gene>
<dbReference type="Gene3D" id="3.30.930.10">
    <property type="entry name" value="Bira Bifunctional Protein, Domain 2"/>
    <property type="match status" value="1"/>
</dbReference>
<dbReference type="SUPFAM" id="SSF52954">
    <property type="entry name" value="Class II aaRS ABD-related"/>
    <property type="match status" value="1"/>
</dbReference>
<comment type="subunit">
    <text evidence="13">Homodimer.</text>
</comment>
<dbReference type="InterPro" id="IPR033728">
    <property type="entry name" value="ThrRS_core"/>
</dbReference>
<dbReference type="PROSITE" id="PS51880">
    <property type="entry name" value="TGS"/>
    <property type="match status" value="1"/>
</dbReference>
<keyword evidence="7 13" id="KW-0862">Zinc</keyword>
<dbReference type="GO" id="GO:0016740">
    <property type="term" value="F:transferase activity"/>
    <property type="evidence" value="ECO:0007669"/>
    <property type="project" value="UniProtKB-ARBA"/>
</dbReference>
<dbReference type="EMBL" id="LSZW01000064">
    <property type="protein sequence ID" value="KXK64602.1"/>
    <property type="molecule type" value="Genomic_DNA"/>
</dbReference>
<dbReference type="InterPro" id="IPR004095">
    <property type="entry name" value="TGS"/>
</dbReference>
<dbReference type="NCBIfam" id="TIGR00418">
    <property type="entry name" value="thrS"/>
    <property type="match status" value="1"/>
</dbReference>
<evidence type="ECO:0000256" key="7">
    <source>
        <dbReference type="ARBA" id="ARBA00022833"/>
    </source>
</evidence>
<keyword evidence="6 13" id="KW-0547">Nucleotide-binding</keyword>
<comment type="subcellular location">
    <subcellularLocation>
        <location evidence="13">Cytoplasm</location>
    </subcellularLocation>
</comment>
<feature type="binding site" evidence="13">
    <location>
        <position position="336"/>
    </location>
    <ligand>
        <name>Zn(2+)</name>
        <dbReference type="ChEBI" id="CHEBI:29105"/>
        <note>catalytic</note>
    </ligand>
</feature>
<dbReference type="RefSeq" id="WP_066521885.1">
    <property type="nucleotide sequence ID" value="NZ_CABMOF010000006.1"/>
</dbReference>
<comment type="similarity">
    <text evidence="1 13">Belongs to the class-II aminoacyl-tRNA synthetase family.</text>
</comment>
<comment type="catalytic activity">
    <reaction evidence="12 13">
        <text>tRNA(Thr) + L-threonine + ATP = L-threonyl-tRNA(Thr) + AMP + diphosphate + H(+)</text>
        <dbReference type="Rhea" id="RHEA:24624"/>
        <dbReference type="Rhea" id="RHEA-COMP:9670"/>
        <dbReference type="Rhea" id="RHEA-COMP:9704"/>
        <dbReference type="ChEBI" id="CHEBI:15378"/>
        <dbReference type="ChEBI" id="CHEBI:30616"/>
        <dbReference type="ChEBI" id="CHEBI:33019"/>
        <dbReference type="ChEBI" id="CHEBI:57926"/>
        <dbReference type="ChEBI" id="CHEBI:78442"/>
        <dbReference type="ChEBI" id="CHEBI:78534"/>
        <dbReference type="ChEBI" id="CHEBI:456215"/>
        <dbReference type="EC" id="6.1.1.3"/>
    </reaction>
</comment>
<evidence type="ECO:0000256" key="8">
    <source>
        <dbReference type="ARBA" id="ARBA00022840"/>
    </source>
</evidence>
<dbReference type="PANTHER" id="PTHR11451">
    <property type="entry name" value="THREONINE-TRNA LIGASE"/>
    <property type="match status" value="1"/>
</dbReference>
<dbReference type="Gene3D" id="3.30.54.20">
    <property type="match status" value="1"/>
</dbReference>
<dbReference type="Pfam" id="PF00587">
    <property type="entry name" value="tRNA-synt_2b"/>
    <property type="match status" value="1"/>
</dbReference>
<evidence type="ECO:0000256" key="10">
    <source>
        <dbReference type="ARBA" id="ARBA00022917"/>
    </source>
</evidence>
<dbReference type="Proteomes" id="UP000070366">
    <property type="component" value="Unassembled WGS sequence"/>
</dbReference>
<dbReference type="EC" id="6.1.1.3" evidence="13"/>
<feature type="binding site" evidence="13">
    <location>
        <position position="387"/>
    </location>
    <ligand>
        <name>Zn(2+)</name>
        <dbReference type="ChEBI" id="CHEBI:29105"/>
        <note>catalytic</note>
    </ligand>
</feature>
<dbReference type="STRING" id="626937.HMPREF3293_02682"/>
<dbReference type="Pfam" id="PF02824">
    <property type="entry name" value="TGS"/>
    <property type="match status" value="1"/>
</dbReference>
<feature type="binding site" evidence="13">
    <location>
        <position position="518"/>
    </location>
    <ligand>
        <name>Zn(2+)</name>
        <dbReference type="ChEBI" id="CHEBI:29105"/>
        <note>catalytic</note>
    </ligand>
</feature>
<keyword evidence="17" id="KW-1185">Reference proteome</keyword>
<dbReference type="HAMAP" id="MF_00184">
    <property type="entry name" value="Thr_tRNA_synth"/>
    <property type="match status" value="1"/>
</dbReference>
<dbReference type="PROSITE" id="PS50862">
    <property type="entry name" value="AA_TRNA_LIGASE_II"/>
    <property type="match status" value="1"/>
</dbReference>
<dbReference type="GO" id="GO:0000049">
    <property type="term" value="F:tRNA binding"/>
    <property type="evidence" value="ECO:0007669"/>
    <property type="project" value="UniProtKB-KW"/>
</dbReference>
<dbReference type="InterPro" id="IPR036621">
    <property type="entry name" value="Anticodon-bd_dom_sf"/>
</dbReference>
<accession>A0A136Q1N1</accession>
<dbReference type="GO" id="GO:0046872">
    <property type="term" value="F:metal ion binding"/>
    <property type="evidence" value="ECO:0007669"/>
    <property type="project" value="UniProtKB-KW"/>
</dbReference>
<dbReference type="CDD" id="cd01667">
    <property type="entry name" value="TGS_ThrRS"/>
    <property type="match status" value="1"/>
</dbReference>
<dbReference type="InterPro" id="IPR012947">
    <property type="entry name" value="tRNA_SAD"/>
</dbReference>
<evidence type="ECO:0000256" key="11">
    <source>
        <dbReference type="ARBA" id="ARBA00023146"/>
    </source>
</evidence>
<dbReference type="CDD" id="cd00860">
    <property type="entry name" value="ThrRS_anticodon"/>
    <property type="match status" value="1"/>
</dbReference>
<keyword evidence="11 13" id="KW-0030">Aminoacyl-tRNA synthetase</keyword>
<dbReference type="InterPro" id="IPR006195">
    <property type="entry name" value="aa-tRNA-synth_II"/>
</dbReference>
<protein>
    <recommendedName>
        <fullName evidence="13">Threonine--tRNA ligase</fullName>
        <ecNumber evidence="13">6.1.1.3</ecNumber>
    </recommendedName>
    <alternativeName>
        <fullName evidence="13">Threonyl-tRNA synthetase</fullName>
        <shortName evidence="13">ThrRS</shortName>
    </alternativeName>
</protein>
<keyword evidence="8 13" id="KW-0067">ATP-binding</keyword>
<dbReference type="InterPro" id="IPR002320">
    <property type="entry name" value="Thr-tRNA-ligase_IIa"/>
</dbReference>
<dbReference type="Pfam" id="PF03129">
    <property type="entry name" value="HGTP_anticodon"/>
    <property type="match status" value="1"/>
</dbReference>
<dbReference type="InterPro" id="IPR012675">
    <property type="entry name" value="Beta-grasp_dom_sf"/>
</dbReference>
<dbReference type="PRINTS" id="PR01047">
    <property type="entry name" value="TRNASYNTHTHR"/>
</dbReference>
<dbReference type="SUPFAM" id="SSF55186">
    <property type="entry name" value="ThrRS/AlaRS common domain"/>
    <property type="match status" value="1"/>
</dbReference>
<evidence type="ECO:0000256" key="9">
    <source>
        <dbReference type="ARBA" id="ARBA00022884"/>
    </source>
</evidence>
<comment type="caution">
    <text evidence="13">Lacks conserved residue(s) required for the propagation of feature annotation.</text>
</comment>
<dbReference type="SMART" id="SM00863">
    <property type="entry name" value="tRNA_SAD"/>
    <property type="match status" value="1"/>
</dbReference>
<dbReference type="SUPFAM" id="SSF81271">
    <property type="entry name" value="TGS-like"/>
    <property type="match status" value="1"/>
</dbReference>
<keyword evidence="2 13" id="KW-0963">Cytoplasm</keyword>
<evidence type="ECO:0000256" key="13">
    <source>
        <dbReference type="HAMAP-Rule" id="MF_00184"/>
    </source>
</evidence>
<dbReference type="Gene3D" id="3.30.980.10">
    <property type="entry name" value="Threonyl-trna Synthetase, Chain A, domain 2"/>
    <property type="match status" value="1"/>
</dbReference>
<keyword evidence="3 13" id="KW-0820">tRNA-binding</keyword>
<comment type="cofactor">
    <cofactor evidence="13">
        <name>Zn(2+)</name>
        <dbReference type="ChEBI" id="CHEBI:29105"/>
    </cofactor>
    <text evidence="13">Binds 1 zinc ion per subunit.</text>
</comment>
<dbReference type="Pfam" id="PF07973">
    <property type="entry name" value="tRNA_SAD"/>
    <property type="match status" value="1"/>
</dbReference>
<keyword evidence="9 13" id="KW-0694">RNA-binding</keyword>
<evidence type="ECO:0000313" key="16">
    <source>
        <dbReference type="EMBL" id="KXK64602.1"/>
    </source>
</evidence>
<organism evidence="16 17">
    <name type="scientific">Christensenella minuta</name>
    <dbReference type="NCBI Taxonomy" id="626937"/>
    <lineage>
        <taxon>Bacteria</taxon>
        <taxon>Bacillati</taxon>
        <taxon>Bacillota</taxon>
        <taxon>Clostridia</taxon>
        <taxon>Christensenellales</taxon>
        <taxon>Christensenellaceae</taxon>
        <taxon>Christensenella</taxon>
    </lineage>
</organism>
<dbReference type="InterPro" id="IPR004154">
    <property type="entry name" value="Anticodon-bd"/>
</dbReference>
<dbReference type="InterPro" id="IPR012676">
    <property type="entry name" value="TGS-like"/>
</dbReference>
<comment type="caution">
    <text evidence="16">The sequence shown here is derived from an EMBL/GenBank/DDBJ whole genome shotgun (WGS) entry which is preliminary data.</text>
</comment>
<dbReference type="InterPro" id="IPR045864">
    <property type="entry name" value="aa-tRNA-synth_II/BPL/LPL"/>
</dbReference>
<name>A0A136Q1N1_9FIRM</name>
<proteinExistence type="inferred from homology"/>
<evidence type="ECO:0000256" key="6">
    <source>
        <dbReference type="ARBA" id="ARBA00022741"/>
    </source>
</evidence>
<evidence type="ECO:0000313" key="17">
    <source>
        <dbReference type="Proteomes" id="UP000070366"/>
    </source>
</evidence>
<feature type="domain" description="TGS" evidence="15">
    <location>
        <begin position="1"/>
        <end position="60"/>
    </location>
</feature>
<dbReference type="InterPro" id="IPR047246">
    <property type="entry name" value="ThrRS_anticodon"/>
</dbReference>
<dbReference type="Gene3D" id="3.40.50.800">
    <property type="entry name" value="Anticodon-binding domain"/>
    <property type="match status" value="1"/>
</dbReference>